<dbReference type="Pfam" id="PF00628">
    <property type="entry name" value="PHD"/>
    <property type="match status" value="1"/>
</dbReference>
<dbReference type="InterPro" id="IPR013083">
    <property type="entry name" value="Znf_RING/FYVE/PHD"/>
</dbReference>
<dbReference type="GO" id="GO:0000981">
    <property type="term" value="F:DNA-binding transcription factor activity, RNA polymerase II-specific"/>
    <property type="evidence" value="ECO:0007669"/>
    <property type="project" value="InterPro"/>
</dbReference>
<dbReference type="PANTHER" id="PTHR23123">
    <property type="entry name" value="PHD/F-BOX CONTAINING PROTEIN"/>
    <property type="match status" value="1"/>
</dbReference>
<keyword evidence="8 19" id="KW-0863">Zinc-finger</keyword>
<dbReference type="GO" id="GO:0005634">
    <property type="term" value="C:nucleus"/>
    <property type="evidence" value="ECO:0007669"/>
    <property type="project" value="UniProtKB-SubCell"/>
</dbReference>
<evidence type="ECO:0000256" key="8">
    <source>
        <dbReference type="ARBA" id="ARBA00022771"/>
    </source>
</evidence>
<dbReference type="HOGENOM" id="CLU_002979_0_1_1"/>
<feature type="region of interest" description="Disordered" evidence="20">
    <location>
        <begin position="1252"/>
        <end position="1272"/>
    </location>
</feature>
<dbReference type="Gene3D" id="3.30.40.10">
    <property type="entry name" value="Zinc/RING finger domain, C3HC4 (zinc finger)"/>
    <property type="match status" value="1"/>
</dbReference>
<keyword evidence="10" id="KW-0156">Chromatin regulator</keyword>
<dbReference type="InterPro" id="IPR003347">
    <property type="entry name" value="JmjC_dom"/>
</dbReference>
<dbReference type="SUPFAM" id="SSF51197">
    <property type="entry name" value="Clavaminate synthase-like"/>
    <property type="match status" value="1"/>
</dbReference>
<evidence type="ECO:0000256" key="14">
    <source>
        <dbReference type="ARBA" id="ARBA00023015"/>
    </source>
</evidence>
<name>A0A0D1YYB9_9PEZI</name>
<dbReference type="VEuPathDB" id="FungiDB:PV09_03562"/>
<keyword evidence="11" id="KW-0223">Dioxygenase</keyword>
<evidence type="ECO:0000256" key="6">
    <source>
        <dbReference type="ARBA" id="ARBA00015153"/>
    </source>
</evidence>
<feature type="region of interest" description="Disordered" evidence="20">
    <location>
        <begin position="1364"/>
        <end position="1402"/>
    </location>
</feature>
<dbReference type="Pfam" id="PF02373">
    <property type="entry name" value="JmjC"/>
    <property type="match status" value="1"/>
</dbReference>
<evidence type="ECO:0000256" key="2">
    <source>
        <dbReference type="ARBA" id="ARBA00003909"/>
    </source>
</evidence>
<evidence type="ECO:0000313" key="23">
    <source>
        <dbReference type="EMBL" id="KIW05702.1"/>
    </source>
</evidence>
<feature type="compositionally biased region" description="Basic and acidic residues" evidence="20">
    <location>
        <begin position="1511"/>
        <end position="1521"/>
    </location>
</feature>
<evidence type="ECO:0000256" key="15">
    <source>
        <dbReference type="ARBA" id="ARBA00023163"/>
    </source>
</evidence>
<dbReference type="PROSITE" id="PS50016">
    <property type="entry name" value="ZF_PHD_2"/>
    <property type="match status" value="1"/>
</dbReference>
<evidence type="ECO:0000256" key="4">
    <source>
        <dbReference type="ARBA" id="ARBA00008037"/>
    </source>
</evidence>
<evidence type="ECO:0000259" key="22">
    <source>
        <dbReference type="PROSITE" id="PS51184"/>
    </source>
</evidence>
<evidence type="ECO:0000256" key="19">
    <source>
        <dbReference type="PROSITE-ProRule" id="PRU00146"/>
    </source>
</evidence>
<feature type="compositionally biased region" description="Polar residues" evidence="20">
    <location>
        <begin position="357"/>
        <end position="371"/>
    </location>
</feature>
<dbReference type="Gene3D" id="2.60.120.650">
    <property type="entry name" value="Cupin"/>
    <property type="match status" value="1"/>
</dbReference>
<dbReference type="InterPro" id="IPR001965">
    <property type="entry name" value="Znf_PHD"/>
</dbReference>
<reference evidence="23 24" key="1">
    <citation type="submission" date="2015-01" db="EMBL/GenBank/DDBJ databases">
        <title>The Genome Sequence of Ochroconis gallopava CBS43764.</title>
        <authorList>
            <consortium name="The Broad Institute Genomics Platform"/>
            <person name="Cuomo C."/>
            <person name="de Hoog S."/>
            <person name="Gorbushina A."/>
            <person name="Stielow B."/>
            <person name="Teixiera M."/>
            <person name="Abouelleil A."/>
            <person name="Chapman S.B."/>
            <person name="Priest M."/>
            <person name="Young S.K."/>
            <person name="Wortman J."/>
            <person name="Nusbaum C."/>
            <person name="Birren B."/>
        </authorList>
    </citation>
    <scope>NUCLEOTIDE SEQUENCE [LARGE SCALE GENOMIC DNA]</scope>
    <source>
        <strain evidence="23 24">CBS 43764</strain>
    </source>
</reference>
<keyword evidence="15" id="KW-0804">Transcription</keyword>
<dbReference type="InterPro" id="IPR019786">
    <property type="entry name" value="Zinc_finger_PHD-type_CS"/>
</dbReference>
<dbReference type="InterPro" id="IPR011011">
    <property type="entry name" value="Znf_FYVE_PHD"/>
</dbReference>
<feature type="compositionally biased region" description="Basic and acidic residues" evidence="20">
    <location>
        <begin position="1374"/>
        <end position="1389"/>
    </location>
</feature>
<feature type="region of interest" description="Disordered" evidence="20">
    <location>
        <begin position="47"/>
        <end position="86"/>
    </location>
</feature>
<dbReference type="SMART" id="SM00249">
    <property type="entry name" value="PHD"/>
    <property type="match status" value="1"/>
</dbReference>
<dbReference type="GeneID" id="27311535"/>
<feature type="compositionally biased region" description="Polar residues" evidence="20">
    <location>
        <begin position="255"/>
        <end position="271"/>
    </location>
</feature>
<evidence type="ECO:0000256" key="10">
    <source>
        <dbReference type="ARBA" id="ARBA00022853"/>
    </source>
</evidence>
<comment type="catalytic activity">
    <reaction evidence="18">
        <text>N(6),N(6)-dimethyl-L-lysyl(36)-[histone H3] + 2 2-oxoglutarate + 2 O2 = L-lysyl(36)-[histone H3] + 2 formaldehyde + 2 succinate + 2 CO2</text>
        <dbReference type="Rhea" id="RHEA:42032"/>
        <dbReference type="Rhea" id="RHEA-COMP:9785"/>
        <dbReference type="Rhea" id="RHEA-COMP:9787"/>
        <dbReference type="ChEBI" id="CHEBI:15379"/>
        <dbReference type="ChEBI" id="CHEBI:16526"/>
        <dbReference type="ChEBI" id="CHEBI:16810"/>
        <dbReference type="ChEBI" id="CHEBI:16842"/>
        <dbReference type="ChEBI" id="CHEBI:29969"/>
        <dbReference type="ChEBI" id="CHEBI:30031"/>
        <dbReference type="ChEBI" id="CHEBI:61976"/>
        <dbReference type="EC" id="1.14.11.27"/>
    </reaction>
</comment>
<evidence type="ECO:0000256" key="7">
    <source>
        <dbReference type="ARBA" id="ARBA00022723"/>
    </source>
</evidence>
<dbReference type="InterPro" id="IPR050690">
    <property type="entry name" value="JHDM1_Histone_Demethylase"/>
</dbReference>
<keyword evidence="7" id="KW-0479">Metal-binding</keyword>
<evidence type="ECO:0000256" key="13">
    <source>
        <dbReference type="ARBA" id="ARBA00023004"/>
    </source>
</evidence>
<dbReference type="Proteomes" id="UP000053259">
    <property type="component" value="Unassembled WGS sequence"/>
</dbReference>
<dbReference type="CDD" id="cd00067">
    <property type="entry name" value="GAL4"/>
    <property type="match status" value="1"/>
</dbReference>
<organism evidence="23 24">
    <name type="scientific">Verruconis gallopava</name>
    <dbReference type="NCBI Taxonomy" id="253628"/>
    <lineage>
        <taxon>Eukaryota</taxon>
        <taxon>Fungi</taxon>
        <taxon>Dikarya</taxon>
        <taxon>Ascomycota</taxon>
        <taxon>Pezizomycotina</taxon>
        <taxon>Dothideomycetes</taxon>
        <taxon>Pleosporomycetidae</taxon>
        <taxon>Venturiales</taxon>
        <taxon>Sympoventuriaceae</taxon>
        <taxon>Verruconis</taxon>
    </lineage>
</organism>
<dbReference type="InParanoid" id="A0A0D1YYB9"/>
<feature type="compositionally biased region" description="Polar residues" evidence="20">
    <location>
        <begin position="139"/>
        <end position="153"/>
    </location>
</feature>
<feature type="region of interest" description="Disordered" evidence="20">
    <location>
        <begin position="1024"/>
        <end position="1045"/>
    </location>
</feature>
<evidence type="ECO:0000259" key="21">
    <source>
        <dbReference type="PROSITE" id="PS50016"/>
    </source>
</evidence>
<dbReference type="InterPro" id="IPR001138">
    <property type="entry name" value="Zn2Cys6_DnaBD"/>
</dbReference>
<proteinExistence type="inferred from homology"/>
<dbReference type="EMBL" id="KN847537">
    <property type="protein sequence ID" value="KIW05702.1"/>
    <property type="molecule type" value="Genomic_DNA"/>
</dbReference>
<feature type="compositionally biased region" description="Basic and acidic residues" evidence="20">
    <location>
        <begin position="376"/>
        <end position="397"/>
    </location>
</feature>
<dbReference type="STRING" id="253628.A0A0D1YYB9"/>
<feature type="domain" description="PHD-type" evidence="21">
    <location>
        <begin position="436"/>
        <end position="491"/>
    </location>
</feature>
<feature type="region of interest" description="Disordered" evidence="20">
    <location>
        <begin position="233"/>
        <end position="333"/>
    </location>
</feature>
<comment type="subcellular location">
    <subcellularLocation>
        <location evidence="3">Nucleus</location>
    </subcellularLocation>
</comment>
<keyword evidence="9" id="KW-0862">Zinc</keyword>
<evidence type="ECO:0000256" key="16">
    <source>
        <dbReference type="ARBA" id="ARBA00023242"/>
    </source>
</evidence>
<feature type="compositionally biased region" description="Polar residues" evidence="20">
    <location>
        <begin position="1261"/>
        <end position="1271"/>
    </location>
</feature>
<keyword evidence="14" id="KW-0805">Transcription regulation</keyword>
<evidence type="ECO:0000256" key="3">
    <source>
        <dbReference type="ARBA" id="ARBA00004123"/>
    </source>
</evidence>
<dbReference type="CDD" id="cd15517">
    <property type="entry name" value="PHD_TCF19_like"/>
    <property type="match status" value="1"/>
</dbReference>
<evidence type="ECO:0000256" key="5">
    <source>
        <dbReference type="ARBA" id="ARBA00013246"/>
    </source>
</evidence>
<dbReference type="SMART" id="SM00558">
    <property type="entry name" value="JmjC"/>
    <property type="match status" value="1"/>
</dbReference>
<evidence type="ECO:0000256" key="17">
    <source>
        <dbReference type="ARBA" id="ARBA00031083"/>
    </source>
</evidence>
<keyword evidence="13" id="KW-0408">Iron</keyword>
<dbReference type="GO" id="GO:0140680">
    <property type="term" value="F:histone H3K36me/H3K36me2 demethylase activity"/>
    <property type="evidence" value="ECO:0007669"/>
    <property type="project" value="UniProtKB-EC"/>
</dbReference>
<comment type="cofactor">
    <cofactor evidence="1">
        <name>Fe(2+)</name>
        <dbReference type="ChEBI" id="CHEBI:29033"/>
    </cofactor>
</comment>
<feature type="compositionally biased region" description="Basic and acidic residues" evidence="20">
    <location>
        <begin position="1"/>
        <end position="11"/>
    </location>
</feature>
<keyword evidence="16" id="KW-0539">Nucleus</keyword>
<evidence type="ECO:0000256" key="20">
    <source>
        <dbReference type="SAM" id="MobiDB-lite"/>
    </source>
</evidence>
<feature type="compositionally biased region" description="Basic and acidic residues" evidence="20">
    <location>
        <begin position="1450"/>
        <end position="1461"/>
    </location>
</feature>
<dbReference type="OrthoDB" id="5876800at2759"/>
<comment type="similarity">
    <text evidence="4">Belongs to the JHDM1 histone demethylase family.</text>
</comment>
<feature type="region of interest" description="Disordered" evidence="20">
    <location>
        <begin position="357"/>
        <end position="405"/>
    </location>
</feature>
<gene>
    <name evidence="23" type="ORF">PV09_03562</name>
</gene>
<dbReference type="PROSITE" id="PS01359">
    <property type="entry name" value="ZF_PHD_1"/>
    <property type="match status" value="1"/>
</dbReference>
<evidence type="ECO:0000256" key="12">
    <source>
        <dbReference type="ARBA" id="ARBA00023002"/>
    </source>
</evidence>
<evidence type="ECO:0000256" key="18">
    <source>
        <dbReference type="ARBA" id="ARBA00047915"/>
    </source>
</evidence>
<protein>
    <recommendedName>
        <fullName evidence="6">JmjC domain-containing histone demethylation protein 1</fullName>
        <ecNumber evidence="5">1.14.11.27</ecNumber>
    </recommendedName>
    <alternativeName>
        <fullName evidence="17">[Histone-H3]-lysine-36 demethylase 1</fullName>
    </alternativeName>
</protein>
<dbReference type="RefSeq" id="XP_016215571.1">
    <property type="nucleotide sequence ID" value="XM_016356778.1"/>
</dbReference>
<evidence type="ECO:0000256" key="1">
    <source>
        <dbReference type="ARBA" id="ARBA00001954"/>
    </source>
</evidence>
<feature type="region of interest" description="Disordered" evidence="20">
    <location>
        <begin position="1"/>
        <end position="26"/>
    </location>
</feature>
<accession>A0A0D1YYB9</accession>
<evidence type="ECO:0000256" key="9">
    <source>
        <dbReference type="ARBA" id="ARBA00022833"/>
    </source>
</evidence>
<feature type="region of interest" description="Disordered" evidence="20">
    <location>
        <begin position="121"/>
        <end position="153"/>
    </location>
</feature>
<evidence type="ECO:0000313" key="24">
    <source>
        <dbReference type="Proteomes" id="UP000053259"/>
    </source>
</evidence>
<dbReference type="InterPro" id="IPR019787">
    <property type="entry name" value="Znf_PHD-finger"/>
</dbReference>
<feature type="region of interest" description="Disordered" evidence="20">
    <location>
        <begin position="1166"/>
        <end position="1191"/>
    </location>
</feature>
<feature type="compositionally biased region" description="Pro residues" evidence="20">
    <location>
        <begin position="275"/>
        <end position="290"/>
    </location>
</feature>
<keyword evidence="24" id="KW-1185">Reference proteome</keyword>
<dbReference type="EC" id="1.14.11.27" evidence="5"/>
<dbReference type="GO" id="GO:0008270">
    <property type="term" value="F:zinc ion binding"/>
    <property type="evidence" value="ECO:0007669"/>
    <property type="project" value="UniProtKB-KW"/>
</dbReference>
<dbReference type="SUPFAM" id="SSF57903">
    <property type="entry name" value="FYVE/PHD zinc finger"/>
    <property type="match status" value="1"/>
</dbReference>
<feature type="compositionally biased region" description="Polar residues" evidence="20">
    <location>
        <begin position="1420"/>
        <end position="1443"/>
    </location>
</feature>
<dbReference type="InterPro" id="IPR041070">
    <property type="entry name" value="JHD"/>
</dbReference>
<keyword evidence="12" id="KW-0560">Oxidoreductase</keyword>
<feature type="region of interest" description="Disordered" evidence="20">
    <location>
        <begin position="1420"/>
        <end position="1534"/>
    </location>
</feature>
<feature type="domain" description="JmjC" evidence="22">
    <location>
        <begin position="668"/>
        <end position="824"/>
    </location>
</feature>
<feature type="compositionally biased region" description="Low complexity" evidence="20">
    <location>
        <begin position="1024"/>
        <end position="1037"/>
    </location>
</feature>
<dbReference type="PROSITE" id="PS51184">
    <property type="entry name" value="JMJC"/>
    <property type="match status" value="1"/>
</dbReference>
<comment type="function">
    <text evidence="2">Histone demethylase that specifically demethylates 'Lys-36' of histone H3, thereby playing a central role in histone code.</text>
</comment>
<evidence type="ECO:0000256" key="11">
    <source>
        <dbReference type="ARBA" id="ARBA00022964"/>
    </source>
</evidence>
<dbReference type="Pfam" id="PF17811">
    <property type="entry name" value="JHD"/>
    <property type="match status" value="1"/>
</dbReference>
<sequence length="1534" mass="169139">MAYTTFKRDFKAPPLPRSRTPERITSAIEPIPEAALAIAELLKRDTSNRRTAARTTQKVRENKRSTKTTTARVHRHTHSNSASFVVPPASPIDTLASVAAFEATSRSPPTTFHNLYQSQYPLERSSKRARSEIAPSPQQPATSPLFNSSSTHRPATSYNYNGWSYNVEQGINNGQRMRSYSSHARTGSVNGFATYQESNVDEAELLLNFSRGGSISSSHGLGIVAPTVEKQTAQRTPALPPFPVATSVEPAKGLTESSSTQTQAMPSSPTLQAPPHSPISPPSNLIPPLGPSKEATELPMPDDGGRLGTSLTSLTTVADSKGGVPGDDDIKLDGQEETKPLARDDKEDVAINHSLAVLSTSEQQTKSNDALSISDHGGRRYSDSHQDHPSKRVRLDPGGRSSSAPLEYAISESTDHSTALDGQINVDDVSKLPEQGVVCPSCNNARDFGSEKVDWLQCDGCDQWYHVACSGLTTKQSKAIDKYYCPTCEPKFGKSTKKRTSSRVRAAVDYAGLNEGVLRTPSGSREHHYIESFKNGTVKLTPETFPRIPGNFITADYFEKCPSFSEPVVITKSLNPRPPFPGTTPREEMMEDDDRVLVPDDGQDDMDMVIPQGLTVRRVSELYGPKNQIPVIDVKAQESSKGWTVEKWADYYENPGDEPIRNVISLECSTTPLCRLIRRPKVVRDLDLQDSVWPDTELRRSVGFYVLMSVADCFTDFHIDFGGSSVYYHILKGKKVFFFIPPTPSNLAKYQEWNDMPSQTWTWLPDITKTKECYRVDLYPGDTMLIPAGWIHAVWTPDDSLVIGGNFLTRLHYGMQFRVAEIEKANKTPITFRYPKFQKVMWYAVLQYLERDPLPTIVRETFLDGRQFHRERKIWTEFDRFGENSHPGPENYNARYYSQAEIDGLPDMVNYIFRTVMIHMDRLENISAKVRKAVTDSIPKTSRDPLDIARDFAMWVAWKRGDEDIPEWAHPGAVLPNKGEDASDKKLTDAQLKKLQRASAIVVPERQSARLKSVAETAMAQQESLAAATSTTPKTSSLGPRRTACDSCRKRKMRCKHVENAPAQSTPIIFTNPMESSPKSNFVGVVLPDSSSSAQLPAASFPPPFQVDPVPPMANGFINDGFMPGPKQEILELKKGRTKACYDCRRSKRRCIHDEFGKIDPIKQREPVIPRGSAKRKSGPSPEMPLAKKPANDQIAPTAPMLAGQLNTFEVSPSASTSHVYASAKQDGMFRNSTVNDFSSMTGIVNVNPLASRNAGRDRTTSNAAQQSPSRVQPIEWAVDPALMDSSVGTAPSQQQEDYGYADAQVALMAYYQSNGGPPPSSHEAANQFMNGFVDYEAGQQPKMEVDIDPLLQDSLAAVQAYNRGAQPPNSETDLPKEGVRAEKVDHSQPRLGNGDANSQDNVAAQPASDLVLDPALDNAPQSHQRQASSVVLPSTEKSSSKLQAFGEAKAAESPEDPPSRERRKSSTAPRTPLVNGSKGKSTSPEAQRATPGKAPGRRKESSAALEETDSETKKLIEQMRQENLQSKGLRRRS</sequence>